<dbReference type="Pfam" id="PF00126">
    <property type="entry name" value="HTH_1"/>
    <property type="match status" value="1"/>
</dbReference>
<dbReference type="Pfam" id="PF03466">
    <property type="entry name" value="LysR_substrate"/>
    <property type="match status" value="1"/>
</dbReference>
<protein>
    <submittedName>
        <fullName evidence="8">LysR family transcriptional regulator</fullName>
    </submittedName>
</protein>
<dbReference type="RefSeq" id="WP_171583656.1">
    <property type="nucleotide sequence ID" value="NZ_JAAVLX010000016.1"/>
</dbReference>
<comment type="function">
    <text evidence="1">NodD regulates the expression of the nodABCFE genes which encode other nodulation proteins. NodD is also a negative regulator of its own expression. Binds flavonoids as inducers.</text>
</comment>
<dbReference type="Gene3D" id="3.40.190.290">
    <property type="match status" value="1"/>
</dbReference>
<evidence type="ECO:0000256" key="6">
    <source>
        <dbReference type="SAM" id="MobiDB-lite"/>
    </source>
</evidence>
<feature type="domain" description="HTH lysR-type" evidence="7">
    <location>
        <begin position="19"/>
        <end position="76"/>
    </location>
</feature>
<feature type="region of interest" description="Disordered" evidence="6">
    <location>
        <begin position="324"/>
        <end position="347"/>
    </location>
</feature>
<dbReference type="PROSITE" id="PS50931">
    <property type="entry name" value="HTH_LYSR"/>
    <property type="match status" value="1"/>
</dbReference>
<name>A0A7Y4LZM6_9BRAD</name>
<dbReference type="InterPro" id="IPR036390">
    <property type="entry name" value="WH_DNA-bd_sf"/>
</dbReference>
<gene>
    <name evidence="8" type="ORF">HCN58_33865</name>
</gene>
<comment type="caution">
    <text evidence="8">The sequence shown here is derived from an EMBL/GenBank/DDBJ whole genome shotgun (WGS) entry which is preliminary data.</text>
</comment>
<dbReference type="GO" id="GO:0003700">
    <property type="term" value="F:DNA-binding transcription factor activity"/>
    <property type="evidence" value="ECO:0007669"/>
    <property type="project" value="InterPro"/>
</dbReference>
<evidence type="ECO:0000256" key="4">
    <source>
        <dbReference type="ARBA" id="ARBA00023125"/>
    </source>
</evidence>
<dbReference type="AlphaFoldDB" id="A0A7Y4LZM6"/>
<evidence type="ECO:0000313" key="8">
    <source>
        <dbReference type="EMBL" id="NOJ44476.1"/>
    </source>
</evidence>
<keyword evidence="3" id="KW-0805">Transcription regulation</keyword>
<organism evidence="8 9">
    <name type="scientific">Bradyrhizobium australiense</name>
    <dbReference type="NCBI Taxonomy" id="2721161"/>
    <lineage>
        <taxon>Bacteria</taxon>
        <taxon>Pseudomonadati</taxon>
        <taxon>Pseudomonadota</taxon>
        <taxon>Alphaproteobacteria</taxon>
        <taxon>Hyphomicrobiales</taxon>
        <taxon>Nitrobacteraceae</taxon>
        <taxon>Bradyrhizobium</taxon>
    </lineage>
</organism>
<evidence type="ECO:0000259" key="7">
    <source>
        <dbReference type="PROSITE" id="PS50931"/>
    </source>
</evidence>
<dbReference type="Proteomes" id="UP000544122">
    <property type="component" value="Unassembled WGS sequence"/>
</dbReference>
<keyword evidence="5" id="KW-0804">Transcription</keyword>
<dbReference type="PANTHER" id="PTHR30537">
    <property type="entry name" value="HTH-TYPE TRANSCRIPTIONAL REGULATOR"/>
    <property type="match status" value="1"/>
</dbReference>
<sequence length="347" mass="38846">MDAFDPDDCGIFFAEFAMDKIRRLEMVIRAADLGGFAAAAKHMNITPSAVSRGIAELERTLRISIFKRSTRHIQLTEEGRELYHRALDVLERLAAIEVTANAVDKQVRGTIHVGIMPPLSRHVVMPQLAGFLDTYPNLRIEFHVTQDTRAIQSENIDVLLHVGEPPPSRLIARKLGQGRPAAYASPAYIARHGELEDPDELRAHRCLAFKPDWLAQPYVRWTFTKGTRTKTIKINPAIVSSDREALIVGATSSAGIIFMACFDPALIASKELVRLFPDWTCKPSFNIYALYRDKSAKAPRIASFLSFVQRSFRDFDRDEHTILHAGSFNPQPNGRGVSHDGTARKES</sequence>
<dbReference type="GO" id="GO:0003677">
    <property type="term" value="F:DNA binding"/>
    <property type="evidence" value="ECO:0007669"/>
    <property type="project" value="UniProtKB-KW"/>
</dbReference>
<dbReference type="Gene3D" id="1.10.10.10">
    <property type="entry name" value="Winged helix-like DNA-binding domain superfamily/Winged helix DNA-binding domain"/>
    <property type="match status" value="1"/>
</dbReference>
<dbReference type="FunFam" id="1.10.10.10:FF:000001">
    <property type="entry name" value="LysR family transcriptional regulator"/>
    <property type="match status" value="1"/>
</dbReference>
<dbReference type="PANTHER" id="PTHR30537:SF5">
    <property type="entry name" value="HTH-TYPE TRANSCRIPTIONAL ACTIVATOR TTDR-RELATED"/>
    <property type="match status" value="1"/>
</dbReference>
<dbReference type="InterPro" id="IPR058163">
    <property type="entry name" value="LysR-type_TF_proteobact-type"/>
</dbReference>
<keyword evidence="9" id="KW-1185">Reference proteome</keyword>
<dbReference type="CDD" id="cd08422">
    <property type="entry name" value="PBP2_CrgA_like"/>
    <property type="match status" value="1"/>
</dbReference>
<feature type="compositionally biased region" description="Basic and acidic residues" evidence="6">
    <location>
        <begin position="337"/>
        <end position="347"/>
    </location>
</feature>
<dbReference type="SUPFAM" id="SSF46785">
    <property type="entry name" value="Winged helix' DNA-binding domain"/>
    <property type="match status" value="1"/>
</dbReference>
<evidence type="ECO:0000313" key="9">
    <source>
        <dbReference type="Proteomes" id="UP000544122"/>
    </source>
</evidence>
<proteinExistence type="inferred from homology"/>
<dbReference type="InterPro" id="IPR005119">
    <property type="entry name" value="LysR_subst-bd"/>
</dbReference>
<comment type="similarity">
    <text evidence="2">Belongs to the LysR transcriptional regulatory family.</text>
</comment>
<evidence type="ECO:0000256" key="3">
    <source>
        <dbReference type="ARBA" id="ARBA00023015"/>
    </source>
</evidence>
<dbReference type="InterPro" id="IPR000847">
    <property type="entry name" value="LysR_HTH_N"/>
</dbReference>
<dbReference type="InterPro" id="IPR036388">
    <property type="entry name" value="WH-like_DNA-bd_sf"/>
</dbReference>
<reference evidence="8 9" key="1">
    <citation type="submission" date="2020-03" db="EMBL/GenBank/DDBJ databases">
        <title>Bradyrhizobium diversity isolated from nodules of Indigofera sp.</title>
        <authorList>
            <person name="Klepa M."/>
            <person name="Helene L."/>
            <person name="Hungria M."/>
        </authorList>
    </citation>
    <scope>NUCLEOTIDE SEQUENCE [LARGE SCALE GENOMIC DNA]</scope>
    <source>
        <strain evidence="8 9">WSM 1791</strain>
    </source>
</reference>
<evidence type="ECO:0000256" key="1">
    <source>
        <dbReference type="ARBA" id="ARBA00003502"/>
    </source>
</evidence>
<evidence type="ECO:0000256" key="5">
    <source>
        <dbReference type="ARBA" id="ARBA00023163"/>
    </source>
</evidence>
<dbReference type="SUPFAM" id="SSF53850">
    <property type="entry name" value="Periplasmic binding protein-like II"/>
    <property type="match status" value="1"/>
</dbReference>
<accession>A0A7Y4LZM6</accession>
<dbReference type="EMBL" id="JAAVLX010000016">
    <property type="protein sequence ID" value="NOJ44476.1"/>
    <property type="molecule type" value="Genomic_DNA"/>
</dbReference>
<evidence type="ECO:0000256" key="2">
    <source>
        <dbReference type="ARBA" id="ARBA00009437"/>
    </source>
</evidence>
<keyword evidence="4" id="KW-0238">DNA-binding</keyword>